<comment type="subunit">
    <text evidence="9">Homodimer. Forms a membrane-associated complex with FtsX.</text>
</comment>
<dbReference type="PANTHER" id="PTHR24220">
    <property type="entry name" value="IMPORT ATP-BINDING PROTEIN"/>
    <property type="match status" value="1"/>
</dbReference>
<comment type="caution">
    <text evidence="11">The sequence shown here is derived from an EMBL/GenBank/DDBJ whole genome shotgun (WGS) entry which is preliminary data.</text>
</comment>
<dbReference type="GO" id="GO:0005886">
    <property type="term" value="C:plasma membrane"/>
    <property type="evidence" value="ECO:0007669"/>
    <property type="project" value="UniProtKB-SubCell"/>
</dbReference>
<dbReference type="InterPro" id="IPR017871">
    <property type="entry name" value="ABC_transporter-like_CS"/>
</dbReference>
<dbReference type="InterPro" id="IPR015854">
    <property type="entry name" value="ABC_transpr_LolD-like"/>
</dbReference>
<dbReference type="FunFam" id="3.40.50.300:FF:000056">
    <property type="entry name" value="Cell division ATP-binding protein FtsE"/>
    <property type="match status" value="1"/>
</dbReference>
<dbReference type="InterPro" id="IPR027417">
    <property type="entry name" value="P-loop_NTPase"/>
</dbReference>
<evidence type="ECO:0000256" key="1">
    <source>
        <dbReference type="ARBA" id="ARBA00005417"/>
    </source>
</evidence>
<dbReference type="InterPro" id="IPR003593">
    <property type="entry name" value="AAA+_ATPase"/>
</dbReference>
<dbReference type="Pfam" id="PF00005">
    <property type="entry name" value="ABC_tran"/>
    <property type="match status" value="1"/>
</dbReference>
<dbReference type="InterPro" id="IPR003439">
    <property type="entry name" value="ABC_transporter-like_ATP-bd"/>
</dbReference>
<dbReference type="PROSITE" id="PS50893">
    <property type="entry name" value="ABC_TRANSPORTER_2"/>
    <property type="match status" value="1"/>
</dbReference>
<dbReference type="SMART" id="SM00382">
    <property type="entry name" value="AAA"/>
    <property type="match status" value="1"/>
</dbReference>
<evidence type="ECO:0000313" key="12">
    <source>
        <dbReference type="Proteomes" id="UP000178908"/>
    </source>
</evidence>
<dbReference type="GO" id="GO:0005524">
    <property type="term" value="F:ATP binding"/>
    <property type="evidence" value="ECO:0007669"/>
    <property type="project" value="UniProtKB-UniRule"/>
</dbReference>
<feature type="domain" description="ABC transporter" evidence="10">
    <location>
        <begin position="2"/>
        <end position="227"/>
    </location>
</feature>
<accession>A0A1F8FBN6</accession>
<dbReference type="AlphaFoldDB" id="A0A1F8FBN6"/>
<protein>
    <recommendedName>
        <fullName evidence="2 9">Cell division ATP-binding protein FtsE</fullName>
    </recommendedName>
</protein>
<evidence type="ECO:0000313" key="11">
    <source>
        <dbReference type="EMBL" id="OGN09968.1"/>
    </source>
</evidence>
<dbReference type="PROSITE" id="PS00211">
    <property type="entry name" value="ABC_TRANSPORTER_1"/>
    <property type="match status" value="1"/>
</dbReference>
<evidence type="ECO:0000256" key="2">
    <source>
        <dbReference type="ARBA" id="ARBA00020019"/>
    </source>
</evidence>
<proteinExistence type="inferred from homology"/>
<dbReference type="Proteomes" id="UP000178908">
    <property type="component" value="Unassembled WGS sequence"/>
</dbReference>
<evidence type="ECO:0000259" key="10">
    <source>
        <dbReference type="PROSITE" id="PS50893"/>
    </source>
</evidence>
<dbReference type="NCBIfam" id="TIGR02673">
    <property type="entry name" value="FtsE"/>
    <property type="match status" value="1"/>
</dbReference>
<evidence type="ECO:0000256" key="8">
    <source>
        <dbReference type="ARBA" id="ARBA00023306"/>
    </source>
</evidence>
<evidence type="ECO:0000256" key="5">
    <source>
        <dbReference type="ARBA" id="ARBA00022741"/>
    </source>
</evidence>
<keyword evidence="8 9" id="KW-0131">Cell cycle</keyword>
<keyword evidence="6 9" id="KW-0067">ATP-binding</keyword>
<dbReference type="SUPFAM" id="SSF52540">
    <property type="entry name" value="P-loop containing nucleoside triphosphate hydrolases"/>
    <property type="match status" value="1"/>
</dbReference>
<evidence type="ECO:0000256" key="9">
    <source>
        <dbReference type="RuleBase" id="RU365094"/>
    </source>
</evidence>
<dbReference type="PANTHER" id="PTHR24220:SF470">
    <property type="entry name" value="CELL DIVISION ATP-BINDING PROTEIN FTSE"/>
    <property type="match status" value="1"/>
</dbReference>
<keyword evidence="7 9" id="KW-0472">Membrane</keyword>
<comment type="similarity">
    <text evidence="1 9">Belongs to the ABC transporter superfamily.</text>
</comment>
<evidence type="ECO:0000256" key="7">
    <source>
        <dbReference type="ARBA" id="ARBA00023136"/>
    </source>
</evidence>
<evidence type="ECO:0000256" key="4">
    <source>
        <dbReference type="ARBA" id="ARBA00022618"/>
    </source>
</evidence>
<dbReference type="GO" id="GO:0051301">
    <property type="term" value="P:cell division"/>
    <property type="evidence" value="ECO:0007669"/>
    <property type="project" value="UniProtKB-UniRule"/>
</dbReference>
<evidence type="ECO:0000256" key="6">
    <source>
        <dbReference type="ARBA" id="ARBA00022840"/>
    </source>
</evidence>
<keyword evidence="4 9" id="KW-0132">Cell division</keyword>
<dbReference type="GO" id="GO:0016887">
    <property type="term" value="F:ATP hydrolysis activity"/>
    <property type="evidence" value="ECO:0007669"/>
    <property type="project" value="InterPro"/>
</dbReference>
<organism evidence="11 12">
    <name type="scientific">Candidatus Yanofskybacteria bacterium RIFCSPHIGHO2_02_FULL_39_10</name>
    <dbReference type="NCBI Taxonomy" id="1802674"/>
    <lineage>
        <taxon>Bacteria</taxon>
        <taxon>Candidatus Yanofskyibacteriota</taxon>
    </lineage>
</organism>
<evidence type="ECO:0000256" key="3">
    <source>
        <dbReference type="ARBA" id="ARBA00022475"/>
    </source>
</evidence>
<dbReference type="Gene3D" id="3.40.50.300">
    <property type="entry name" value="P-loop containing nucleotide triphosphate hydrolases"/>
    <property type="match status" value="1"/>
</dbReference>
<gene>
    <name evidence="9" type="primary">ftsE</name>
    <name evidence="11" type="ORF">A3C61_03195</name>
</gene>
<sequence length="227" mass="25112">MIEYKNIYTIYDDNFMALGGVDLAIKDGEFVSLIGPSGAGKSTLLRLLTRELSPSDGQIWVDGVNLADLSSNDIPFLRRKIGTIFQDFKLLSNKNSFENVAFALEVCGASKEEIDSDVPKVLGIVGLSEKMHSFPHQMSGGEKQRLAIARSLIHRPKILLADEPTGNLDRVNSYDVVKLLLKINELGTTVILATHNSEVVNVVGRRVINMEKGRIVRDQVEEGKYII</sequence>
<dbReference type="EMBL" id="MGJO01000007">
    <property type="protein sequence ID" value="OGN09968.1"/>
    <property type="molecule type" value="Genomic_DNA"/>
</dbReference>
<keyword evidence="3 9" id="KW-1003">Cell membrane</keyword>
<dbReference type="GO" id="GO:0022857">
    <property type="term" value="F:transmembrane transporter activity"/>
    <property type="evidence" value="ECO:0007669"/>
    <property type="project" value="TreeGrafter"/>
</dbReference>
<comment type="subcellular location">
    <subcellularLocation>
        <location evidence="9">Cell membrane</location>
        <topology evidence="9">Peripheral membrane protein</topology>
        <orientation evidence="9">Cytoplasmic side</orientation>
    </subcellularLocation>
</comment>
<reference evidence="11 12" key="1">
    <citation type="journal article" date="2016" name="Nat. Commun.">
        <title>Thousands of microbial genomes shed light on interconnected biogeochemical processes in an aquifer system.</title>
        <authorList>
            <person name="Anantharaman K."/>
            <person name="Brown C.T."/>
            <person name="Hug L.A."/>
            <person name="Sharon I."/>
            <person name="Castelle C.J."/>
            <person name="Probst A.J."/>
            <person name="Thomas B.C."/>
            <person name="Singh A."/>
            <person name="Wilkins M.J."/>
            <person name="Karaoz U."/>
            <person name="Brodie E.L."/>
            <person name="Williams K.H."/>
            <person name="Hubbard S.S."/>
            <person name="Banfield J.F."/>
        </authorList>
    </citation>
    <scope>NUCLEOTIDE SEQUENCE [LARGE SCALE GENOMIC DNA]</scope>
</reference>
<name>A0A1F8FBN6_9BACT</name>
<dbReference type="InterPro" id="IPR005286">
    <property type="entry name" value="Cell_div_FtsE"/>
</dbReference>
<comment type="function">
    <text evidence="9">Part of the ABC transporter FtsEX involved in cellular division.</text>
</comment>
<keyword evidence="5 9" id="KW-0547">Nucleotide-binding</keyword>